<name>A8PN97_9COXI</name>
<evidence type="ECO:0000256" key="2">
    <source>
        <dbReference type="ARBA" id="ARBA00022475"/>
    </source>
</evidence>
<reference evidence="9" key="2">
    <citation type="submission" date="2007-10" db="EMBL/GenBank/DDBJ databases">
        <authorList>
            <person name="Myers G.S."/>
        </authorList>
    </citation>
    <scope>NUCLEOTIDE SEQUENCE [LARGE SCALE GENOMIC DNA]</scope>
</reference>
<comment type="subcellular location">
    <subcellularLocation>
        <location evidence="1">Cell membrane</location>
        <topology evidence="1">Multi-pass membrane protein</topology>
    </subcellularLocation>
</comment>
<keyword evidence="2" id="KW-1003">Cell membrane</keyword>
<keyword evidence="7" id="KW-0479">Metal-binding</keyword>
<feature type="transmembrane region" description="Helical" evidence="8">
    <location>
        <begin position="187"/>
        <end position="205"/>
    </location>
</feature>
<dbReference type="CDD" id="cd06853">
    <property type="entry name" value="GT_WecA_like"/>
    <property type="match status" value="1"/>
</dbReference>
<evidence type="ECO:0000256" key="4">
    <source>
        <dbReference type="ARBA" id="ARBA00022692"/>
    </source>
</evidence>
<dbReference type="GO" id="GO:0046872">
    <property type="term" value="F:metal ion binding"/>
    <property type="evidence" value="ECO:0007669"/>
    <property type="project" value="UniProtKB-KW"/>
</dbReference>
<dbReference type="InterPro" id="IPR000715">
    <property type="entry name" value="Glycosyl_transferase_4"/>
</dbReference>
<feature type="transmembrane region" description="Helical" evidence="8">
    <location>
        <begin position="98"/>
        <end position="116"/>
    </location>
</feature>
<comment type="caution">
    <text evidence="9">The sequence shown here is derived from an EMBL/GenBank/DDBJ whole genome shotgun (WGS) entry which is preliminary data.</text>
</comment>
<dbReference type="EMBL" id="AAQJ02000001">
    <property type="protein sequence ID" value="EDP45714.1"/>
    <property type="molecule type" value="Genomic_DNA"/>
</dbReference>
<dbReference type="STRING" id="59196.RICGR_0945"/>
<keyword evidence="4 8" id="KW-0812">Transmembrane</keyword>
<feature type="transmembrane region" description="Helical" evidence="8">
    <location>
        <begin position="294"/>
        <end position="315"/>
    </location>
</feature>
<dbReference type="OrthoDB" id="9783652at2"/>
<evidence type="ECO:0000313" key="10">
    <source>
        <dbReference type="Proteomes" id="UP000054075"/>
    </source>
</evidence>
<feature type="transmembrane region" description="Helical" evidence="8">
    <location>
        <begin position="321"/>
        <end position="340"/>
    </location>
</feature>
<keyword evidence="6 8" id="KW-0472">Membrane</keyword>
<evidence type="ECO:0000256" key="7">
    <source>
        <dbReference type="PIRSR" id="PIRSR600715-1"/>
    </source>
</evidence>
<keyword evidence="3 9" id="KW-0808">Transferase</keyword>
<dbReference type="GO" id="GO:0044038">
    <property type="term" value="P:cell wall macromolecule biosynthetic process"/>
    <property type="evidence" value="ECO:0007669"/>
    <property type="project" value="TreeGrafter"/>
</dbReference>
<dbReference type="GO" id="GO:0009103">
    <property type="term" value="P:lipopolysaccharide biosynthetic process"/>
    <property type="evidence" value="ECO:0007669"/>
    <property type="project" value="TreeGrafter"/>
</dbReference>
<dbReference type="eggNOG" id="COG0472">
    <property type="taxonomic scope" value="Bacteria"/>
</dbReference>
<feature type="transmembrane region" description="Helical" evidence="8">
    <location>
        <begin position="6"/>
        <end position="25"/>
    </location>
</feature>
<evidence type="ECO:0000256" key="3">
    <source>
        <dbReference type="ARBA" id="ARBA00022679"/>
    </source>
</evidence>
<dbReference type="EC" id="2.7.8.-" evidence="9"/>
<dbReference type="AlphaFoldDB" id="A8PN97"/>
<feature type="binding site" evidence="7">
    <location>
        <position position="217"/>
    </location>
    <ligand>
        <name>Mg(2+)</name>
        <dbReference type="ChEBI" id="CHEBI:18420"/>
    </ligand>
</feature>
<sequence>MIHFLSAEISFSMTVCCIFLLRPLALRLGLVDMPDIRKQHQGHIPLIGGIAMLMGLLAGLLTLPISLQNYRGYIAGCGLLVFIGLFDDFHELSPKSRFLAQIMALLLMIFWGKIVITHLGNLIFFKAIHLNHLSSLLVTLIAGLGVINAINMVDGVDGLAGTLVFIELSLLFYCATATHHFFSQEMLLLLLMACVLAFLGFNFPFPCRTQAQVFMGDAGSMLLGFSLVWFLIELSQCHSQPIMPVTMLWIVSVPLFDATAVMLYRLLKGQPPIFSDRQHGHHVLMALNFSPLQINILFGCLNVVFGLIGLCAFYYQFNESVMFLSFLILFIIYFFIVNYYRNSLIKKTN</sequence>
<feature type="transmembrane region" description="Helical" evidence="8">
    <location>
        <begin position="128"/>
        <end position="147"/>
    </location>
</feature>
<feature type="transmembrane region" description="Helical" evidence="8">
    <location>
        <begin position="247"/>
        <end position="267"/>
    </location>
</feature>
<feature type="transmembrane region" description="Helical" evidence="8">
    <location>
        <begin position="46"/>
        <end position="64"/>
    </location>
</feature>
<feature type="binding site" evidence="7">
    <location>
        <position position="151"/>
    </location>
    <ligand>
        <name>Mg(2+)</name>
        <dbReference type="ChEBI" id="CHEBI:18420"/>
    </ligand>
</feature>
<evidence type="ECO:0000256" key="6">
    <source>
        <dbReference type="ARBA" id="ARBA00023136"/>
    </source>
</evidence>
<protein>
    <submittedName>
        <fullName evidence="9">Undecaprenyl-phosphate alpha-N-acetylglucosaminyl 1-phosphatetransferase (UDP-GlcNAc:undecaprenyl-phosphate GlcNAc-1-phosphate transferase)</fullName>
        <ecNumber evidence="9">2.7.8.-</ecNumber>
    </submittedName>
</protein>
<dbReference type="GO" id="GO:0016780">
    <property type="term" value="F:phosphotransferase activity, for other substituted phosphate groups"/>
    <property type="evidence" value="ECO:0007669"/>
    <property type="project" value="InterPro"/>
</dbReference>
<proteinExistence type="predicted"/>
<evidence type="ECO:0000256" key="1">
    <source>
        <dbReference type="ARBA" id="ARBA00004651"/>
    </source>
</evidence>
<dbReference type="PANTHER" id="PTHR22926">
    <property type="entry name" value="PHOSPHO-N-ACETYLMURAMOYL-PENTAPEPTIDE-TRANSFERASE"/>
    <property type="match status" value="1"/>
</dbReference>
<organism evidence="9 10">
    <name type="scientific">Rickettsiella grylli</name>
    <dbReference type="NCBI Taxonomy" id="59196"/>
    <lineage>
        <taxon>Bacteria</taxon>
        <taxon>Pseudomonadati</taxon>
        <taxon>Pseudomonadota</taxon>
        <taxon>Gammaproteobacteria</taxon>
        <taxon>Legionellales</taxon>
        <taxon>Coxiellaceae</taxon>
        <taxon>Rickettsiella</taxon>
    </lineage>
</organism>
<feature type="transmembrane region" description="Helical" evidence="8">
    <location>
        <begin position="70"/>
        <end position="86"/>
    </location>
</feature>
<dbReference type="GO" id="GO:0071555">
    <property type="term" value="P:cell wall organization"/>
    <property type="evidence" value="ECO:0007669"/>
    <property type="project" value="TreeGrafter"/>
</dbReference>
<dbReference type="Proteomes" id="UP000054075">
    <property type="component" value="Unassembled WGS sequence"/>
</dbReference>
<accession>A8PN97</accession>
<dbReference type="GO" id="GO:0005886">
    <property type="term" value="C:plasma membrane"/>
    <property type="evidence" value="ECO:0007669"/>
    <property type="project" value="UniProtKB-SubCell"/>
</dbReference>
<evidence type="ECO:0000313" key="9">
    <source>
        <dbReference type="EMBL" id="EDP45714.1"/>
    </source>
</evidence>
<keyword evidence="10" id="KW-1185">Reference proteome</keyword>
<reference evidence="9" key="1">
    <citation type="submission" date="2006-04" db="EMBL/GenBank/DDBJ databases">
        <authorList>
            <person name="Seshadri R."/>
            <person name="Federici B.A."/>
        </authorList>
    </citation>
    <scope>NUCLEOTIDE SEQUENCE [LARGE SCALE GENOMIC DNA]</scope>
</reference>
<keyword evidence="5 8" id="KW-1133">Transmembrane helix</keyword>
<comment type="cofactor">
    <cofactor evidence="7">
        <name>Mg(2+)</name>
        <dbReference type="ChEBI" id="CHEBI:18420"/>
    </cofactor>
</comment>
<dbReference type="RefSeq" id="WP_006034702.1">
    <property type="nucleotide sequence ID" value="NZ_AAQJ02000001.1"/>
</dbReference>
<evidence type="ECO:0000256" key="5">
    <source>
        <dbReference type="ARBA" id="ARBA00022989"/>
    </source>
</evidence>
<feature type="transmembrane region" description="Helical" evidence="8">
    <location>
        <begin position="212"/>
        <end position="232"/>
    </location>
</feature>
<dbReference type="Pfam" id="PF00953">
    <property type="entry name" value="Glycos_transf_4"/>
    <property type="match status" value="1"/>
</dbReference>
<gene>
    <name evidence="9" type="ORF">RICGR_0945</name>
</gene>
<keyword evidence="7" id="KW-0460">Magnesium</keyword>
<dbReference type="PANTHER" id="PTHR22926:SF3">
    <property type="entry name" value="UNDECAPRENYL-PHOSPHATE ALPHA-N-ACETYLGLUCOSAMINYL 1-PHOSPHATE TRANSFERASE"/>
    <property type="match status" value="1"/>
</dbReference>
<evidence type="ECO:0000256" key="8">
    <source>
        <dbReference type="SAM" id="Phobius"/>
    </source>
</evidence>